<accession>A0A8H4INU0</accession>
<gene>
    <name evidence="1" type="ORF">GTA08_BOTSDO08070</name>
</gene>
<reference evidence="1" key="1">
    <citation type="submission" date="2020-04" db="EMBL/GenBank/DDBJ databases">
        <title>Genome Assembly and Annotation of Botryosphaeria dothidea sdau 11-99, a Latent Pathogen of Apple Fruit Ring Rot in China.</title>
        <authorList>
            <person name="Yu C."/>
            <person name="Diao Y."/>
            <person name="Lu Q."/>
            <person name="Zhao J."/>
            <person name="Cui S."/>
            <person name="Peng C."/>
            <person name="He B."/>
            <person name="Liu H."/>
        </authorList>
    </citation>
    <scope>NUCLEOTIDE SEQUENCE [LARGE SCALE GENOMIC DNA]</scope>
    <source>
        <strain evidence="1">Sdau11-99</strain>
    </source>
</reference>
<comment type="caution">
    <text evidence="1">The sequence shown here is derived from an EMBL/GenBank/DDBJ whole genome shotgun (WGS) entry which is preliminary data.</text>
</comment>
<dbReference type="EMBL" id="WWBZ02000051">
    <property type="protein sequence ID" value="KAF4304686.1"/>
    <property type="molecule type" value="Genomic_DNA"/>
</dbReference>
<protein>
    <submittedName>
        <fullName evidence="1">An15g01155 proteasome assembly chaperone 3 protein</fullName>
    </submittedName>
</protein>
<dbReference type="AlphaFoldDB" id="A0A8H4INU0"/>
<dbReference type="InterPro" id="IPR053720">
    <property type="entry name" value="Psm_Assembly_Chaperone"/>
</dbReference>
<keyword evidence="1" id="KW-0647">Proteasome</keyword>
<name>A0A8H4INU0_9PEZI</name>
<sequence length="157" mass="16646">MPDFPVNPEAFPASTRTAAGDVDGVHTDVMVLRFADKIMVTISQGGRLAHWVHVALDHPTADPTSTAAPPTSFEDDDSDRANLDLLPMAHLTATTVLGGTVSERDTAGQLVATQVASAISTKDPEEKRLVVLGMGFEKNDMSREAFVDVVGLVMGCL</sequence>
<dbReference type="GO" id="GO:0043248">
    <property type="term" value="P:proteasome assembly"/>
    <property type="evidence" value="ECO:0007669"/>
    <property type="project" value="InterPro"/>
</dbReference>
<dbReference type="GO" id="GO:0000502">
    <property type="term" value="C:proteasome complex"/>
    <property type="evidence" value="ECO:0007669"/>
    <property type="project" value="UniProtKB-KW"/>
</dbReference>
<dbReference type="InterPro" id="IPR018788">
    <property type="entry name" value="Proteasome_assmbl_chp_3"/>
</dbReference>
<dbReference type="OrthoDB" id="5593278at2759"/>
<dbReference type="PANTHER" id="PTHR31051:SF1">
    <property type="entry name" value="PROTEASOME ASSEMBLY CHAPERONE 3"/>
    <property type="match status" value="1"/>
</dbReference>
<proteinExistence type="predicted"/>
<keyword evidence="2" id="KW-1185">Reference proteome</keyword>
<dbReference type="Gene3D" id="3.30.230.90">
    <property type="match status" value="1"/>
</dbReference>
<evidence type="ECO:0000313" key="2">
    <source>
        <dbReference type="Proteomes" id="UP000572817"/>
    </source>
</evidence>
<dbReference type="PANTHER" id="PTHR31051">
    <property type="entry name" value="PROTEASOME ASSEMBLY CHAPERONE 3"/>
    <property type="match status" value="1"/>
</dbReference>
<dbReference type="Proteomes" id="UP000572817">
    <property type="component" value="Unassembled WGS sequence"/>
</dbReference>
<organism evidence="1 2">
    <name type="scientific">Botryosphaeria dothidea</name>
    <dbReference type="NCBI Taxonomy" id="55169"/>
    <lineage>
        <taxon>Eukaryota</taxon>
        <taxon>Fungi</taxon>
        <taxon>Dikarya</taxon>
        <taxon>Ascomycota</taxon>
        <taxon>Pezizomycotina</taxon>
        <taxon>Dothideomycetes</taxon>
        <taxon>Dothideomycetes incertae sedis</taxon>
        <taxon>Botryosphaeriales</taxon>
        <taxon>Botryosphaeriaceae</taxon>
        <taxon>Botryosphaeria</taxon>
    </lineage>
</organism>
<evidence type="ECO:0000313" key="1">
    <source>
        <dbReference type="EMBL" id="KAF4304686.1"/>
    </source>
</evidence>